<keyword evidence="6" id="KW-0813">Transport</keyword>
<evidence type="ECO:0000256" key="1">
    <source>
        <dbReference type="ARBA" id="ARBA00004141"/>
    </source>
</evidence>
<keyword evidence="5 7" id="KW-0472">Membrane</keyword>
<evidence type="ECO:0000256" key="4">
    <source>
        <dbReference type="ARBA" id="ARBA00022989"/>
    </source>
</evidence>
<sequence length="301" mass="31810">MNAFYDFIREQLQALAASGVLPQPFEYTFVINALLCAVLIGPLLGVLGSMVMIKRMAFFSQSVGNAAMTGVAIGVLVGESYTSPYLSMFGFCLLFALTLKYTQQRTQLANDTLIGVFLSISLAVGASLLLFVSAKINTHVMESVLFGSILAVDHTDMNVLLAVMLACALIGLPLYNSMLLASLNPSLAHARGISIRTVEYLFVVLVTLVTVACLKIIGAVLVEALLLIPASAARNVTRSLPAMVALAVLIATFSCVVGILLPMQFHIPVPTGGAIVLVAALVFLATTVIRATSPRFRGASA</sequence>
<gene>
    <name evidence="8" type="ORF">LK03_20470</name>
</gene>
<feature type="transmembrane region" description="Helical" evidence="7">
    <location>
        <begin position="267"/>
        <end position="289"/>
    </location>
</feature>
<evidence type="ECO:0000313" key="9">
    <source>
        <dbReference type="Proteomes" id="UP000029493"/>
    </source>
</evidence>
<dbReference type="Pfam" id="PF00950">
    <property type="entry name" value="ABC-3"/>
    <property type="match status" value="1"/>
</dbReference>
<name>A0A089WW71_9PSED</name>
<evidence type="ECO:0000313" key="8">
    <source>
        <dbReference type="EMBL" id="AIR91494.1"/>
    </source>
</evidence>
<dbReference type="AlphaFoldDB" id="A0A089WW71"/>
<evidence type="ECO:0000256" key="3">
    <source>
        <dbReference type="ARBA" id="ARBA00022692"/>
    </source>
</evidence>
<dbReference type="EMBL" id="CP009455">
    <property type="protein sequence ID" value="AIR91494.1"/>
    <property type="molecule type" value="Genomic_DNA"/>
</dbReference>
<dbReference type="OrthoDB" id="9778117at2"/>
<protein>
    <submittedName>
        <fullName evidence="8">Zinc ABC transporter permease</fullName>
    </submittedName>
</protein>
<evidence type="ECO:0000256" key="7">
    <source>
        <dbReference type="SAM" id="Phobius"/>
    </source>
</evidence>
<comment type="subcellular location">
    <subcellularLocation>
        <location evidence="6">Cell membrane</location>
        <topology evidence="6">Multi-pass membrane protein</topology>
    </subcellularLocation>
    <subcellularLocation>
        <location evidence="1">Membrane</location>
        <topology evidence="1">Multi-pass membrane protein</topology>
    </subcellularLocation>
</comment>
<keyword evidence="9" id="KW-1185">Reference proteome</keyword>
<dbReference type="GO" id="GO:0043190">
    <property type="term" value="C:ATP-binding cassette (ABC) transporter complex"/>
    <property type="evidence" value="ECO:0007669"/>
    <property type="project" value="InterPro"/>
</dbReference>
<comment type="similarity">
    <text evidence="2 6">Belongs to the ABC-3 integral membrane protein family.</text>
</comment>
<accession>A0A089WW71</accession>
<keyword evidence="4 7" id="KW-1133">Transmembrane helix</keyword>
<reference evidence="8 9" key="1">
    <citation type="submission" date="2014-09" db="EMBL/GenBank/DDBJ databases">
        <authorList>
            <person name="Chan K.-G."/>
        </authorList>
    </citation>
    <scope>NUCLEOTIDE SEQUENCE [LARGE SCALE GENOMIC DNA]</scope>
    <source>
        <strain evidence="8 9">ND07</strain>
    </source>
</reference>
<dbReference type="GO" id="GO:0010043">
    <property type="term" value="P:response to zinc ion"/>
    <property type="evidence" value="ECO:0007669"/>
    <property type="project" value="TreeGrafter"/>
</dbReference>
<evidence type="ECO:0000256" key="5">
    <source>
        <dbReference type="ARBA" id="ARBA00023136"/>
    </source>
</evidence>
<feature type="transmembrane region" description="Helical" evidence="7">
    <location>
        <begin position="200"/>
        <end position="228"/>
    </location>
</feature>
<dbReference type="InterPro" id="IPR037294">
    <property type="entry name" value="ABC_BtuC-like"/>
</dbReference>
<dbReference type="Proteomes" id="UP000029493">
    <property type="component" value="Chromosome"/>
</dbReference>
<feature type="transmembrane region" description="Helical" evidence="7">
    <location>
        <begin position="113"/>
        <end position="130"/>
    </location>
</feature>
<dbReference type="PANTHER" id="PTHR30477">
    <property type="entry name" value="ABC-TRANSPORTER METAL-BINDING PROTEIN"/>
    <property type="match status" value="1"/>
</dbReference>
<feature type="transmembrane region" description="Helical" evidence="7">
    <location>
        <begin position="29"/>
        <end position="51"/>
    </location>
</feature>
<dbReference type="SUPFAM" id="SSF81345">
    <property type="entry name" value="ABC transporter involved in vitamin B12 uptake, BtuC"/>
    <property type="match status" value="1"/>
</dbReference>
<dbReference type="KEGG" id="psw:LK03_20470"/>
<evidence type="ECO:0000256" key="6">
    <source>
        <dbReference type="RuleBase" id="RU003943"/>
    </source>
</evidence>
<dbReference type="STRING" id="157783.LK03_20470"/>
<feature type="transmembrane region" description="Helical" evidence="7">
    <location>
        <begin position="58"/>
        <end position="77"/>
    </location>
</feature>
<keyword evidence="3 6" id="KW-0812">Transmembrane</keyword>
<organism evidence="8 9">
    <name type="scientific">Pseudomonas cremoricolorata</name>
    <dbReference type="NCBI Taxonomy" id="157783"/>
    <lineage>
        <taxon>Bacteria</taxon>
        <taxon>Pseudomonadati</taxon>
        <taxon>Pseudomonadota</taxon>
        <taxon>Gammaproteobacteria</taxon>
        <taxon>Pseudomonadales</taxon>
        <taxon>Pseudomonadaceae</taxon>
        <taxon>Pseudomonas</taxon>
    </lineage>
</organism>
<evidence type="ECO:0000256" key="2">
    <source>
        <dbReference type="ARBA" id="ARBA00008034"/>
    </source>
</evidence>
<dbReference type="InterPro" id="IPR001626">
    <property type="entry name" value="ABC_TroCD"/>
</dbReference>
<dbReference type="RefSeq" id="WP_038414296.1">
    <property type="nucleotide sequence ID" value="NZ_CP009455.1"/>
</dbReference>
<dbReference type="eggNOG" id="COG1108">
    <property type="taxonomic scope" value="Bacteria"/>
</dbReference>
<dbReference type="Gene3D" id="1.10.3470.10">
    <property type="entry name" value="ABC transporter involved in vitamin B12 uptake, BtuC"/>
    <property type="match status" value="1"/>
</dbReference>
<feature type="transmembrane region" description="Helical" evidence="7">
    <location>
        <begin position="83"/>
        <end position="101"/>
    </location>
</feature>
<feature type="transmembrane region" description="Helical" evidence="7">
    <location>
        <begin position="159"/>
        <end position="180"/>
    </location>
</feature>
<dbReference type="PANTHER" id="PTHR30477:SF18">
    <property type="entry name" value="METAL TRANSPORT SYSTEM MEMBRANE PROTEIN CT_417-RELATED"/>
    <property type="match status" value="1"/>
</dbReference>
<feature type="transmembrane region" description="Helical" evidence="7">
    <location>
        <begin position="240"/>
        <end position="261"/>
    </location>
</feature>
<proteinExistence type="inferred from homology"/>
<dbReference type="GO" id="GO:0055085">
    <property type="term" value="P:transmembrane transport"/>
    <property type="evidence" value="ECO:0007669"/>
    <property type="project" value="InterPro"/>
</dbReference>